<dbReference type="PANTHER" id="PTHR43712:SF19">
    <property type="entry name" value="DUAL O-METHYLTRANSFERASE_FAD-DEPENDENT MONOOXYGENASE ELCB"/>
    <property type="match status" value="1"/>
</dbReference>
<dbReference type="InterPro" id="IPR029063">
    <property type="entry name" value="SAM-dependent_MTases_sf"/>
</dbReference>
<evidence type="ECO:0000256" key="4">
    <source>
        <dbReference type="SAM" id="MobiDB-lite"/>
    </source>
</evidence>
<dbReference type="InterPro" id="IPR036390">
    <property type="entry name" value="WH_DNA-bd_sf"/>
</dbReference>
<dbReference type="SUPFAM" id="SSF53335">
    <property type="entry name" value="S-adenosyl-L-methionine-dependent methyltransferases"/>
    <property type="match status" value="1"/>
</dbReference>
<dbReference type="InterPro" id="IPR001077">
    <property type="entry name" value="COMT_C"/>
</dbReference>
<dbReference type="PANTHER" id="PTHR43712">
    <property type="entry name" value="PUTATIVE (AFU_ORTHOLOGUE AFUA_4G14580)-RELATED"/>
    <property type="match status" value="1"/>
</dbReference>
<reference evidence="6 7" key="1">
    <citation type="journal article" date="2024" name="IMA Fungus">
        <title>Apiospora arundinis, a panoply of carbohydrate-active enzymes and secondary metabolites.</title>
        <authorList>
            <person name="Sorensen T."/>
            <person name="Petersen C."/>
            <person name="Muurmann A.T."/>
            <person name="Christiansen J.V."/>
            <person name="Brundto M.L."/>
            <person name="Overgaard C.K."/>
            <person name="Boysen A.T."/>
            <person name="Wollenberg R.D."/>
            <person name="Larsen T.O."/>
            <person name="Sorensen J.L."/>
            <person name="Nielsen K.L."/>
            <person name="Sondergaard T.E."/>
        </authorList>
    </citation>
    <scope>NUCLEOTIDE SEQUENCE [LARGE SCALE GENOMIC DNA]</scope>
    <source>
        <strain evidence="6 7">AAU 773</strain>
    </source>
</reference>
<gene>
    <name evidence="6" type="ORF">PGQ11_015382</name>
</gene>
<dbReference type="Gene3D" id="3.40.50.150">
    <property type="entry name" value="Vaccinia Virus protein VP39"/>
    <property type="match status" value="1"/>
</dbReference>
<evidence type="ECO:0000259" key="5">
    <source>
        <dbReference type="Pfam" id="PF00891"/>
    </source>
</evidence>
<keyword evidence="3" id="KW-0949">S-adenosyl-L-methionine</keyword>
<keyword evidence="7" id="KW-1185">Reference proteome</keyword>
<name>A0ABR2HL87_9PEZI</name>
<keyword evidence="2" id="KW-0808">Transferase</keyword>
<keyword evidence="1" id="KW-0489">Methyltransferase</keyword>
<dbReference type="SUPFAM" id="SSF46785">
    <property type="entry name" value="Winged helix' DNA-binding domain"/>
    <property type="match status" value="1"/>
</dbReference>
<protein>
    <submittedName>
        <fullName evidence="6">Bikaverin cluster-O-methyltransferase</fullName>
    </submittedName>
</protein>
<organism evidence="6 7">
    <name type="scientific">Apiospora arundinis</name>
    <dbReference type="NCBI Taxonomy" id="335852"/>
    <lineage>
        <taxon>Eukaryota</taxon>
        <taxon>Fungi</taxon>
        <taxon>Dikarya</taxon>
        <taxon>Ascomycota</taxon>
        <taxon>Pezizomycotina</taxon>
        <taxon>Sordariomycetes</taxon>
        <taxon>Xylariomycetidae</taxon>
        <taxon>Amphisphaeriales</taxon>
        <taxon>Apiosporaceae</taxon>
        <taxon>Apiospora</taxon>
    </lineage>
</organism>
<dbReference type="EMBL" id="JAPCWZ010000010">
    <property type="protein sequence ID" value="KAK8848902.1"/>
    <property type="molecule type" value="Genomic_DNA"/>
</dbReference>
<dbReference type="InterPro" id="IPR036388">
    <property type="entry name" value="WH-like_DNA-bd_sf"/>
</dbReference>
<dbReference type="PROSITE" id="PS51683">
    <property type="entry name" value="SAM_OMT_II"/>
    <property type="match status" value="1"/>
</dbReference>
<proteinExistence type="predicted"/>
<accession>A0ABR2HL87</accession>
<feature type="region of interest" description="Disordered" evidence="4">
    <location>
        <begin position="34"/>
        <end position="59"/>
    </location>
</feature>
<dbReference type="Proteomes" id="UP001390339">
    <property type="component" value="Unassembled WGS sequence"/>
</dbReference>
<dbReference type="Gene3D" id="1.10.10.10">
    <property type="entry name" value="Winged helix-like DNA-binding domain superfamily/Winged helix DNA-binding domain"/>
    <property type="match status" value="1"/>
</dbReference>
<dbReference type="Pfam" id="PF00891">
    <property type="entry name" value="Methyltransf_2"/>
    <property type="match status" value="1"/>
</dbReference>
<evidence type="ECO:0000313" key="7">
    <source>
        <dbReference type="Proteomes" id="UP001390339"/>
    </source>
</evidence>
<sequence length="448" mass="49187">MSPHAVTESSPLEDLTRKLSADVEALSEYIRSNGGAQPSFERGCPPSVLPRNAPPEAQEARERIMDQCLKILQLATGPNDYMINMQTNYQYVACLQWLCHFDIFRLVPSKGGISYTDLAGLAGCTETRLKSVVRMSMTTGLFLEETPQHVSHSATSALFAASEDHRTWAAYATDVLAPVAAGMAEAHERWPFVDGSSEKKRTQTAYNVAFGHNLSFFDRVGQDPALHKQFAGYMRALATNPGTHIRHLVDGLEWGRHPNATVVDVGGSTGHSCIALTQAYPDLQFVVQDLPEVVEGGPKILAGVPDASITSRIQYQAHSFFEPNPVVGADFYLLRLILHDWGAEDCVRILRAIVPAMRSTNRNRSRDSGSTIVIMDSVLPAPGSVPRSVERVVRVRDLTMTQVFNSQERAIEDWEAILEKADPRLEITAVSKPIGSVLALIQVVLVAQ</sequence>
<evidence type="ECO:0000256" key="3">
    <source>
        <dbReference type="ARBA" id="ARBA00022691"/>
    </source>
</evidence>
<evidence type="ECO:0000256" key="1">
    <source>
        <dbReference type="ARBA" id="ARBA00022603"/>
    </source>
</evidence>
<comment type="caution">
    <text evidence="6">The sequence shown here is derived from an EMBL/GenBank/DDBJ whole genome shotgun (WGS) entry which is preliminary data.</text>
</comment>
<feature type="domain" description="O-methyltransferase C-terminal" evidence="5">
    <location>
        <begin position="199"/>
        <end position="421"/>
    </location>
</feature>
<evidence type="ECO:0000313" key="6">
    <source>
        <dbReference type="EMBL" id="KAK8848902.1"/>
    </source>
</evidence>
<dbReference type="InterPro" id="IPR016461">
    <property type="entry name" value="COMT-like"/>
</dbReference>
<evidence type="ECO:0000256" key="2">
    <source>
        <dbReference type="ARBA" id="ARBA00022679"/>
    </source>
</evidence>